<comment type="caution">
    <text evidence="10">The sequence shown here is derived from an EMBL/GenBank/DDBJ whole genome shotgun (WGS) entry which is preliminary data.</text>
</comment>
<proteinExistence type="inferred from homology"/>
<dbReference type="OrthoDB" id="1470350at2759"/>
<evidence type="ECO:0000256" key="5">
    <source>
        <dbReference type="ARBA" id="ARBA00023002"/>
    </source>
</evidence>
<keyword evidence="5 9" id="KW-0560">Oxidoreductase</keyword>
<dbReference type="Proteomes" id="UP000567179">
    <property type="component" value="Unassembled WGS sequence"/>
</dbReference>
<dbReference type="GO" id="GO:0005506">
    <property type="term" value="F:iron ion binding"/>
    <property type="evidence" value="ECO:0007669"/>
    <property type="project" value="InterPro"/>
</dbReference>
<dbReference type="Gene3D" id="1.10.630.10">
    <property type="entry name" value="Cytochrome P450"/>
    <property type="match status" value="1"/>
</dbReference>
<keyword evidence="4 8" id="KW-0479">Metal-binding</keyword>
<dbReference type="PANTHER" id="PTHR24287">
    <property type="entry name" value="P450, PUTATIVE (EUROFUNG)-RELATED"/>
    <property type="match status" value="1"/>
</dbReference>
<dbReference type="PROSITE" id="PS00086">
    <property type="entry name" value="CYTOCHROME_P450"/>
    <property type="match status" value="1"/>
</dbReference>
<evidence type="ECO:0000256" key="2">
    <source>
        <dbReference type="ARBA" id="ARBA00010617"/>
    </source>
</evidence>
<reference evidence="10 11" key="1">
    <citation type="journal article" date="2020" name="ISME J.">
        <title>Uncovering the hidden diversity of litter-decomposition mechanisms in mushroom-forming fungi.</title>
        <authorList>
            <person name="Floudas D."/>
            <person name="Bentzer J."/>
            <person name="Ahren D."/>
            <person name="Johansson T."/>
            <person name="Persson P."/>
            <person name="Tunlid A."/>
        </authorList>
    </citation>
    <scope>NUCLEOTIDE SEQUENCE [LARGE SCALE GENOMIC DNA]</scope>
    <source>
        <strain evidence="10 11">CBS 101986</strain>
    </source>
</reference>
<protein>
    <submittedName>
        <fullName evidence="10">Uncharacterized protein</fullName>
    </submittedName>
</protein>
<keyword evidence="3 8" id="KW-0349">Heme</keyword>
<dbReference type="InterPro" id="IPR036396">
    <property type="entry name" value="Cyt_P450_sf"/>
</dbReference>
<dbReference type="CDD" id="cd11063">
    <property type="entry name" value="CYP52"/>
    <property type="match status" value="1"/>
</dbReference>
<keyword evidence="6 8" id="KW-0408">Iron</keyword>
<accession>A0A8H5BF42</accession>
<dbReference type="InterPro" id="IPR017972">
    <property type="entry name" value="Cyt_P450_CS"/>
</dbReference>
<evidence type="ECO:0000256" key="8">
    <source>
        <dbReference type="PIRSR" id="PIRSR602401-1"/>
    </source>
</evidence>
<evidence type="ECO:0000256" key="3">
    <source>
        <dbReference type="ARBA" id="ARBA00022617"/>
    </source>
</evidence>
<dbReference type="PRINTS" id="PR00463">
    <property type="entry name" value="EP450I"/>
</dbReference>
<keyword evidence="7 9" id="KW-0503">Monooxygenase</keyword>
<dbReference type="SUPFAM" id="SSF48264">
    <property type="entry name" value="Cytochrome P450"/>
    <property type="match status" value="1"/>
</dbReference>
<evidence type="ECO:0000256" key="1">
    <source>
        <dbReference type="ARBA" id="ARBA00001971"/>
    </source>
</evidence>
<name>A0A8H5BF42_9AGAR</name>
<sequence>MYNLPPGIVYLLERAHKLLGPPALTYGLIRYFGLALPRWQMIAALLLSLPGALTIAVWWDEVSVRLQAARRGAVLPPRIGDVVPGGFRNLFTMIMNKDNYPVDGLEDKCIQLGSFTFNRRILFENRIITSEPDYIKAILATQFDDFEKGPEIRHVFNPLLGTGVFAADGELWKFHRSMTRPFFSKDRISHFDNFDKHADIALQKLKHRLSEGHPVDFQDLVARFTLDSATEFLFGSDVKSLDGDLEYPHCVSGSNSGNTLESKDPAAQFIAAFGKAQDITSSRLRLGMHWPLMEFWKDKIKQPMKVVNDFIDPIVAQAIHSKREAERLGLLKKDQDDETLLENLVNSTEDPITLRDGIMSLLVAGRDTTASTLTFAIYMFSQHPEVLKKLRQEILDKVGPHNRPTYDNFRDMKYLRAVINETLRLYPVVPFNVRTSKQATVWPNPKGKPFFIPANTRSGYTVFMMHRRRDLWGPDDRFLDHRLHKYLTPHPFIFMPFNAGPRICLGQQFAYHEASFFLVRLLQSFSGITLVPDAQHPKDRVPALWAEDQKKSSKRKKIEKIRPKIHLTMYVQGGLWIKMDEAINQ</sequence>
<dbReference type="InterPro" id="IPR047146">
    <property type="entry name" value="Cyt_P450_E_CYP52_fungi"/>
</dbReference>
<dbReference type="GO" id="GO:0016705">
    <property type="term" value="F:oxidoreductase activity, acting on paired donors, with incorporation or reduction of molecular oxygen"/>
    <property type="evidence" value="ECO:0007669"/>
    <property type="project" value="InterPro"/>
</dbReference>
<evidence type="ECO:0000313" key="10">
    <source>
        <dbReference type="EMBL" id="KAF5321751.1"/>
    </source>
</evidence>
<evidence type="ECO:0000256" key="4">
    <source>
        <dbReference type="ARBA" id="ARBA00022723"/>
    </source>
</evidence>
<dbReference type="InterPro" id="IPR001128">
    <property type="entry name" value="Cyt_P450"/>
</dbReference>
<evidence type="ECO:0000256" key="7">
    <source>
        <dbReference type="ARBA" id="ARBA00023033"/>
    </source>
</evidence>
<dbReference type="Pfam" id="PF00067">
    <property type="entry name" value="p450"/>
    <property type="match status" value="1"/>
</dbReference>
<dbReference type="GO" id="GO:0004497">
    <property type="term" value="F:monooxygenase activity"/>
    <property type="evidence" value="ECO:0007669"/>
    <property type="project" value="UniProtKB-KW"/>
</dbReference>
<dbReference type="EMBL" id="JAACJJ010000028">
    <property type="protein sequence ID" value="KAF5321751.1"/>
    <property type="molecule type" value="Genomic_DNA"/>
</dbReference>
<dbReference type="InterPro" id="IPR002401">
    <property type="entry name" value="Cyt_P450_E_grp-I"/>
</dbReference>
<comment type="cofactor">
    <cofactor evidence="1 8">
        <name>heme</name>
        <dbReference type="ChEBI" id="CHEBI:30413"/>
    </cofactor>
</comment>
<organism evidence="10 11">
    <name type="scientific">Psilocybe cf. subviscida</name>
    <dbReference type="NCBI Taxonomy" id="2480587"/>
    <lineage>
        <taxon>Eukaryota</taxon>
        <taxon>Fungi</taxon>
        <taxon>Dikarya</taxon>
        <taxon>Basidiomycota</taxon>
        <taxon>Agaricomycotina</taxon>
        <taxon>Agaricomycetes</taxon>
        <taxon>Agaricomycetidae</taxon>
        <taxon>Agaricales</taxon>
        <taxon>Agaricineae</taxon>
        <taxon>Strophariaceae</taxon>
        <taxon>Psilocybe</taxon>
    </lineage>
</organism>
<dbReference type="PANTHER" id="PTHR24287:SF1">
    <property type="entry name" value="P450, PUTATIVE (EUROFUNG)-RELATED"/>
    <property type="match status" value="1"/>
</dbReference>
<dbReference type="AlphaFoldDB" id="A0A8H5BF42"/>
<evidence type="ECO:0000256" key="9">
    <source>
        <dbReference type="RuleBase" id="RU000461"/>
    </source>
</evidence>
<evidence type="ECO:0000256" key="6">
    <source>
        <dbReference type="ARBA" id="ARBA00023004"/>
    </source>
</evidence>
<gene>
    <name evidence="10" type="ORF">D9619_001271</name>
</gene>
<evidence type="ECO:0000313" key="11">
    <source>
        <dbReference type="Proteomes" id="UP000567179"/>
    </source>
</evidence>
<keyword evidence="11" id="KW-1185">Reference proteome</keyword>
<feature type="binding site" description="axial binding residue" evidence="8">
    <location>
        <position position="504"/>
    </location>
    <ligand>
        <name>heme</name>
        <dbReference type="ChEBI" id="CHEBI:30413"/>
    </ligand>
    <ligandPart>
        <name>Fe</name>
        <dbReference type="ChEBI" id="CHEBI:18248"/>
    </ligandPart>
</feature>
<dbReference type="PRINTS" id="PR00385">
    <property type="entry name" value="P450"/>
</dbReference>
<comment type="similarity">
    <text evidence="2 9">Belongs to the cytochrome P450 family.</text>
</comment>
<dbReference type="GO" id="GO:0020037">
    <property type="term" value="F:heme binding"/>
    <property type="evidence" value="ECO:0007669"/>
    <property type="project" value="InterPro"/>
</dbReference>